<dbReference type="GO" id="GO:0006271">
    <property type="term" value="P:DNA strand elongation involved in DNA replication"/>
    <property type="evidence" value="ECO:0007669"/>
    <property type="project" value="TreeGrafter"/>
</dbReference>
<feature type="domain" description="DNA polymerase alpha/delta/epsilon subunit B" evidence="5">
    <location>
        <begin position="70"/>
        <end position="279"/>
    </location>
</feature>
<protein>
    <recommendedName>
        <fullName evidence="9">DNA polymerase delta small subunit</fullName>
    </recommendedName>
</protein>
<evidence type="ECO:0000259" key="5">
    <source>
        <dbReference type="Pfam" id="PF04042"/>
    </source>
</evidence>
<dbReference type="Pfam" id="PF18018">
    <property type="entry name" value="DNA_pol_D_N"/>
    <property type="match status" value="1"/>
</dbReference>
<dbReference type="PANTHER" id="PTHR10416:SF0">
    <property type="entry name" value="DNA POLYMERASE DELTA SUBUNIT 2"/>
    <property type="match status" value="1"/>
</dbReference>
<dbReference type="EMBL" id="CM029039">
    <property type="protein sequence ID" value="KAG2646236.1"/>
    <property type="molecule type" value="Genomic_DNA"/>
</dbReference>
<dbReference type="CDD" id="cd07387">
    <property type="entry name" value="MPP_PolD2_C"/>
    <property type="match status" value="1"/>
</dbReference>
<organism evidence="7 8">
    <name type="scientific">Panicum virgatum</name>
    <name type="common">Blackwell switchgrass</name>
    <dbReference type="NCBI Taxonomy" id="38727"/>
    <lineage>
        <taxon>Eukaryota</taxon>
        <taxon>Viridiplantae</taxon>
        <taxon>Streptophyta</taxon>
        <taxon>Embryophyta</taxon>
        <taxon>Tracheophyta</taxon>
        <taxon>Spermatophyta</taxon>
        <taxon>Magnoliopsida</taxon>
        <taxon>Liliopsida</taxon>
        <taxon>Poales</taxon>
        <taxon>Poaceae</taxon>
        <taxon>PACMAD clade</taxon>
        <taxon>Panicoideae</taxon>
        <taxon>Panicodae</taxon>
        <taxon>Paniceae</taxon>
        <taxon>Panicinae</taxon>
        <taxon>Panicum</taxon>
        <taxon>Panicum sect. Hiantes</taxon>
    </lineage>
</organism>
<accession>A0A8T0WKD4</accession>
<evidence type="ECO:0000256" key="4">
    <source>
        <dbReference type="ARBA" id="ARBA00023242"/>
    </source>
</evidence>
<evidence type="ECO:0000256" key="3">
    <source>
        <dbReference type="ARBA" id="ARBA00022705"/>
    </source>
</evidence>
<dbReference type="Gene3D" id="2.40.50.430">
    <property type="match status" value="1"/>
</dbReference>
<dbReference type="InterPro" id="IPR016197">
    <property type="entry name" value="Chromo-like_dom_sf"/>
</dbReference>
<proteinExistence type="inferred from homology"/>
<dbReference type="Pfam" id="PF04042">
    <property type="entry name" value="DNA_pol_E_B"/>
    <property type="match status" value="1"/>
</dbReference>
<dbReference type="GO" id="GO:1902969">
    <property type="term" value="P:mitotic DNA replication"/>
    <property type="evidence" value="ECO:0007669"/>
    <property type="project" value="UniProtKB-ARBA"/>
</dbReference>
<dbReference type="PANTHER" id="PTHR10416">
    <property type="entry name" value="DNA POLYMERASE DELTA SUBUNIT 2"/>
    <property type="match status" value="1"/>
</dbReference>
<name>A0A8T0WKD4_PANVG</name>
<evidence type="ECO:0000256" key="2">
    <source>
        <dbReference type="ARBA" id="ARBA00006035"/>
    </source>
</evidence>
<dbReference type="FunFam" id="3.60.21.50:FF:000002">
    <property type="entry name" value="DNA polymerase delta small subunit"/>
    <property type="match status" value="1"/>
</dbReference>
<evidence type="ECO:0000259" key="6">
    <source>
        <dbReference type="Pfam" id="PF18018"/>
    </source>
</evidence>
<dbReference type="Gene3D" id="2.40.50.40">
    <property type="match status" value="1"/>
</dbReference>
<evidence type="ECO:0008006" key="9">
    <source>
        <dbReference type="Google" id="ProtNLM"/>
    </source>
</evidence>
<dbReference type="SUPFAM" id="SSF54160">
    <property type="entry name" value="Chromo domain-like"/>
    <property type="match status" value="1"/>
</dbReference>
<reference evidence="7" key="1">
    <citation type="submission" date="2020-05" db="EMBL/GenBank/DDBJ databases">
        <title>WGS assembly of Panicum virgatum.</title>
        <authorList>
            <person name="Lovell J.T."/>
            <person name="Jenkins J."/>
            <person name="Shu S."/>
            <person name="Juenger T.E."/>
            <person name="Schmutz J."/>
        </authorList>
    </citation>
    <scope>NUCLEOTIDE SEQUENCE</scope>
    <source>
        <strain evidence="7">AP13</strain>
    </source>
</reference>
<keyword evidence="8" id="KW-1185">Reference proteome</keyword>
<dbReference type="Gene3D" id="3.60.21.50">
    <property type="match status" value="1"/>
</dbReference>
<dbReference type="InterPro" id="IPR041863">
    <property type="entry name" value="PolD2_C"/>
</dbReference>
<dbReference type="AlphaFoldDB" id="A0A8T0WKD4"/>
<comment type="similarity">
    <text evidence="2">Belongs to the DNA polymerase delta/II small subunit family.</text>
</comment>
<evidence type="ECO:0000313" key="8">
    <source>
        <dbReference type="Proteomes" id="UP000823388"/>
    </source>
</evidence>
<comment type="caution">
    <text evidence="7">The sequence shown here is derived from an EMBL/GenBank/DDBJ whole genome shotgun (WGS) entry which is preliminary data.</text>
</comment>
<evidence type="ECO:0000256" key="1">
    <source>
        <dbReference type="ARBA" id="ARBA00004123"/>
    </source>
</evidence>
<sequence>MHPDDHLILEDESGRVTLAGAIPPAAFVTGVVVALHGKETSAGNFLVEDVLEAGLPPQTALSSASEDKYVVFVSGLSVGSDKFNPLQFQLLIDHVTGHLGDENEQTIASNIVRVVVAGNSVHISPRFVNGQNVASKDQSRIAEPIKELDIMLTQLVASLPVDIMPGSHDPANFSLPQQPLHRCLFSGASTFNTFSSCSNPHQFELDSVQFLGTSGQNIDDLYKYSDAKDKLEFMERTLRWRHLAPTAPNSLGCYPYTDKDPFLVESCPHVYFVGNQDKYETRLLEGPEKQKVRLISIPRFSETGVAVMVAYRLRLPEGARIHDVYHVGLLKQYHGAPPDGPPPLPPMEHGRLLPVPLQVLRASLRRGVWHVLVHWAGTAEPDATWEPLEQFKASYPNVQLEDELFLEEGRDVMTGVQYVRRHKRNCG</sequence>
<keyword evidence="3" id="KW-0235">DNA replication</keyword>
<dbReference type="InterPro" id="IPR007185">
    <property type="entry name" value="DNA_pol_a/d/e_bsu"/>
</dbReference>
<evidence type="ECO:0000313" key="7">
    <source>
        <dbReference type="EMBL" id="KAG2646236.1"/>
    </source>
</evidence>
<dbReference type="InterPro" id="IPR024826">
    <property type="entry name" value="DNA_pol_delta/II_ssu"/>
</dbReference>
<dbReference type="GO" id="GO:0003677">
    <property type="term" value="F:DNA binding"/>
    <property type="evidence" value="ECO:0007669"/>
    <property type="project" value="InterPro"/>
</dbReference>
<comment type="subcellular location">
    <subcellularLocation>
        <location evidence="1">Nucleus</location>
    </subcellularLocation>
</comment>
<dbReference type="Proteomes" id="UP000823388">
    <property type="component" value="Chromosome 2K"/>
</dbReference>
<keyword evidence="4" id="KW-0539">Nucleus</keyword>
<gene>
    <name evidence="7" type="ORF">PVAP13_2KG497300</name>
</gene>
<dbReference type="InterPro" id="IPR040663">
    <property type="entry name" value="DNA_pol_D_N"/>
</dbReference>
<dbReference type="GO" id="GO:0043625">
    <property type="term" value="C:delta DNA polymerase complex"/>
    <property type="evidence" value="ECO:0007669"/>
    <property type="project" value="TreeGrafter"/>
</dbReference>
<feature type="domain" description="DNA polymerase delta subunit OB-fold" evidence="6">
    <location>
        <begin position="2"/>
        <end position="50"/>
    </location>
</feature>